<evidence type="ECO:0000256" key="8">
    <source>
        <dbReference type="ARBA" id="ARBA00022723"/>
    </source>
</evidence>
<feature type="binding site" evidence="16">
    <location>
        <position position="81"/>
    </location>
    <ligand>
        <name>[4Fe-4S] cluster</name>
        <dbReference type="ChEBI" id="CHEBI:49883"/>
        <note>4Fe-4S-S-AdoMet</note>
    </ligand>
</feature>
<dbReference type="GO" id="GO:0046872">
    <property type="term" value="F:metal ion binding"/>
    <property type="evidence" value="ECO:0007669"/>
    <property type="project" value="UniProtKB-KW"/>
</dbReference>
<keyword evidence="6 14" id="KW-0963">Cytoplasm</keyword>
<accession>S2LE00</accession>
<reference evidence="18 19" key="1">
    <citation type="journal article" date="2013" name="Genome Announc.">
        <title>Draft genome sequence of the moderately halophilic gammaproteobacterium Halomonas anticariensis FP35.</title>
        <authorList>
            <person name="Tahrioui A."/>
            <person name="Quesada E."/>
            <person name="Llamas I."/>
        </authorList>
    </citation>
    <scope>NUCLEOTIDE SEQUENCE [LARGE SCALE GENOMIC DNA]</scope>
    <source>
        <strain evidence="19">DSM 16096 / CECT 5854 / LMG 22089 / FP35</strain>
    </source>
</reference>
<feature type="binding site" evidence="15">
    <location>
        <begin position="126"/>
        <end position="127"/>
    </location>
    <ligand>
        <name>S-adenosyl-L-methionine</name>
        <dbReference type="ChEBI" id="CHEBI:59789"/>
        <label>2</label>
    </ligand>
</feature>
<keyword evidence="9 14" id="KW-0560">Oxidoreductase</keyword>
<keyword evidence="11 14" id="KW-0411">Iron-sulfur</keyword>
<dbReference type="GO" id="GO:0051539">
    <property type="term" value="F:4 iron, 4 sulfur cluster binding"/>
    <property type="evidence" value="ECO:0007669"/>
    <property type="project" value="UniProtKB-KW"/>
</dbReference>
<evidence type="ECO:0000256" key="15">
    <source>
        <dbReference type="PIRSR" id="PIRSR000167-1"/>
    </source>
</evidence>
<dbReference type="PANTHER" id="PTHR13932">
    <property type="entry name" value="COPROPORPHYRINIGEN III OXIDASE"/>
    <property type="match status" value="1"/>
</dbReference>
<feature type="binding site" evidence="15">
    <location>
        <position position="224"/>
    </location>
    <ligand>
        <name>S-adenosyl-L-methionine</name>
        <dbReference type="ChEBI" id="CHEBI:59789"/>
        <label>2</label>
    </ligand>
</feature>
<comment type="similarity">
    <text evidence="3 14">Belongs to the anaerobic coproporphyrinogen-III oxidase family.</text>
</comment>
<dbReference type="Gene3D" id="1.10.10.920">
    <property type="match status" value="1"/>
</dbReference>
<comment type="subcellular location">
    <subcellularLocation>
        <location evidence="1 14">Cytoplasm</location>
    </subcellularLocation>
</comment>
<keyword evidence="8 14" id="KW-0479">Metal-binding</keyword>
<dbReference type="OrthoDB" id="9808022at2"/>
<dbReference type="GO" id="GO:0051989">
    <property type="term" value="F:coproporphyrinogen dehydrogenase activity"/>
    <property type="evidence" value="ECO:0007669"/>
    <property type="project" value="UniProtKB-EC"/>
</dbReference>
<keyword evidence="19" id="KW-1185">Reference proteome</keyword>
<name>S2LE00_LITA3</name>
<dbReference type="EMBL" id="ASTJ01000022">
    <property type="protein sequence ID" value="EPC02981.1"/>
    <property type="molecule type" value="Genomic_DNA"/>
</dbReference>
<dbReference type="NCBIfam" id="TIGR00538">
    <property type="entry name" value="hemN"/>
    <property type="match status" value="1"/>
</dbReference>
<feature type="binding site" evidence="16">
    <location>
        <position position="78"/>
    </location>
    <ligand>
        <name>[4Fe-4S] cluster</name>
        <dbReference type="ChEBI" id="CHEBI:49883"/>
        <note>4Fe-4S-S-AdoMet</note>
    </ligand>
</feature>
<dbReference type="GO" id="GO:0004109">
    <property type="term" value="F:coproporphyrinogen oxidase activity"/>
    <property type="evidence" value="ECO:0007669"/>
    <property type="project" value="InterPro"/>
</dbReference>
<feature type="binding site" evidence="16">
    <location>
        <position position="74"/>
    </location>
    <ligand>
        <name>[4Fe-4S] cluster</name>
        <dbReference type="ChEBI" id="CHEBI:49883"/>
        <note>4Fe-4S-S-AdoMet</note>
    </ligand>
</feature>
<gene>
    <name evidence="18" type="ORF">L861_21975</name>
</gene>
<feature type="binding site" evidence="15">
    <location>
        <position position="187"/>
    </location>
    <ligand>
        <name>S-adenosyl-L-methionine</name>
        <dbReference type="ChEBI" id="CHEBI:59789"/>
        <label>2</label>
    </ligand>
</feature>
<dbReference type="eggNOG" id="COG0635">
    <property type="taxonomic scope" value="Bacteria"/>
</dbReference>
<feature type="binding site" evidence="15">
    <location>
        <position position="199"/>
    </location>
    <ligand>
        <name>S-adenosyl-L-methionine</name>
        <dbReference type="ChEBI" id="CHEBI:59789"/>
        <label>2</label>
    </ligand>
</feature>
<evidence type="ECO:0000256" key="1">
    <source>
        <dbReference type="ARBA" id="ARBA00004496"/>
    </source>
</evidence>
<evidence type="ECO:0000256" key="14">
    <source>
        <dbReference type="PIRNR" id="PIRNR000167"/>
    </source>
</evidence>
<feature type="binding site" evidence="15">
    <location>
        <position position="258"/>
    </location>
    <ligand>
        <name>S-adenosyl-L-methionine</name>
        <dbReference type="ChEBI" id="CHEBI:59789"/>
        <label>2</label>
    </ligand>
</feature>
<evidence type="ECO:0000256" key="3">
    <source>
        <dbReference type="ARBA" id="ARBA00005493"/>
    </source>
</evidence>
<comment type="subunit">
    <text evidence="4">Monomer.</text>
</comment>
<dbReference type="InterPro" id="IPR006638">
    <property type="entry name" value="Elp3/MiaA/NifB-like_rSAM"/>
</dbReference>
<proteinExistence type="inferred from homology"/>
<evidence type="ECO:0000256" key="12">
    <source>
        <dbReference type="ARBA" id="ARBA00023244"/>
    </source>
</evidence>
<evidence type="ECO:0000313" key="19">
    <source>
        <dbReference type="Proteomes" id="UP000014463"/>
    </source>
</evidence>
<organism evidence="18 19">
    <name type="scientific">Litchfieldella anticariensis (strain DSM 16096 / CECT 5854 / CIP 108499 / LMG 22089 / FP35)</name>
    <name type="common">Halomonas anticariensis</name>
    <dbReference type="NCBI Taxonomy" id="1121939"/>
    <lineage>
        <taxon>Bacteria</taxon>
        <taxon>Pseudomonadati</taxon>
        <taxon>Pseudomonadota</taxon>
        <taxon>Gammaproteobacteria</taxon>
        <taxon>Oceanospirillales</taxon>
        <taxon>Halomonadaceae</taxon>
        <taxon>Litchfieldella</taxon>
    </lineage>
</organism>
<dbReference type="Pfam" id="PF06969">
    <property type="entry name" value="HemN_C"/>
    <property type="match status" value="1"/>
</dbReference>
<evidence type="ECO:0000256" key="4">
    <source>
        <dbReference type="ARBA" id="ARBA00011245"/>
    </source>
</evidence>
<evidence type="ECO:0000256" key="7">
    <source>
        <dbReference type="ARBA" id="ARBA00022691"/>
    </source>
</evidence>
<evidence type="ECO:0000256" key="5">
    <source>
        <dbReference type="ARBA" id="ARBA00022485"/>
    </source>
</evidence>
<dbReference type="PIRSF" id="PIRSF000167">
    <property type="entry name" value="HemN"/>
    <property type="match status" value="1"/>
</dbReference>
<dbReference type="Pfam" id="PF04055">
    <property type="entry name" value="Radical_SAM"/>
    <property type="match status" value="1"/>
</dbReference>
<dbReference type="Gene3D" id="3.30.750.200">
    <property type="match status" value="1"/>
</dbReference>
<evidence type="ECO:0000256" key="9">
    <source>
        <dbReference type="ARBA" id="ARBA00023002"/>
    </source>
</evidence>
<comment type="caution">
    <text evidence="18">The sequence shown here is derived from an EMBL/GenBank/DDBJ whole genome shotgun (WGS) entry which is preliminary data.</text>
</comment>
<dbReference type="UniPathway" id="UPA00251">
    <property type="reaction ID" value="UER00323"/>
</dbReference>
<dbReference type="InterPro" id="IPR034505">
    <property type="entry name" value="Coproporphyrinogen-III_oxidase"/>
</dbReference>
<dbReference type="GO" id="GO:0005737">
    <property type="term" value="C:cytoplasm"/>
    <property type="evidence" value="ECO:0007669"/>
    <property type="project" value="UniProtKB-SubCell"/>
</dbReference>
<dbReference type="EC" id="1.3.98.3" evidence="14"/>
<evidence type="ECO:0000256" key="16">
    <source>
        <dbReference type="PIRSR" id="PIRSR000167-2"/>
    </source>
</evidence>
<evidence type="ECO:0000256" key="11">
    <source>
        <dbReference type="ARBA" id="ARBA00023014"/>
    </source>
</evidence>
<protein>
    <recommendedName>
        <fullName evidence="14">Coproporphyrinogen-III oxidase</fullName>
        <ecNumber evidence="14">1.3.98.3</ecNumber>
    </recommendedName>
</protein>
<evidence type="ECO:0000256" key="13">
    <source>
        <dbReference type="ARBA" id="ARBA00048321"/>
    </source>
</evidence>
<dbReference type="SMART" id="SM00729">
    <property type="entry name" value="Elp3"/>
    <property type="match status" value="1"/>
</dbReference>
<dbReference type="STRING" id="1121939.L861_21975"/>
<comment type="catalytic activity">
    <reaction evidence="13 14">
        <text>coproporphyrinogen III + 2 S-adenosyl-L-methionine = protoporphyrinogen IX + 2 5'-deoxyadenosine + 2 L-methionine + 2 CO2</text>
        <dbReference type="Rhea" id="RHEA:15425"/>
        <dbReference type="ChEBI" id="CHEBI:16526"/>
        <dbReference type="ChEBI" id="CHEBI:17319"/>
        <dbReference type="ChEBI" id="CHEBI:57307"/>
        <dbReference type="ChEBI" id="CHEBI:57309"/>
        <dbReference type="ChEBI" id="CHEBI:57844"/>
        <dbReference type="ChEBI" id="CHEBI:59789"/>
        <dbReference type="EC" id="1.3.98.3"/>
    </reaction>
</comment>
<dbReference type="SFLD" id="SFLDS00029">
    <property type="entry name" value="Radical_SAM"/>
    <property type="match status" value="1"/>
</dbReference>
<dbReference type="AlphaFoldDB" id="S2LE00"/>
<evidence type="ECO:0000256" key="2">
    <source>
        <dbReference type="ARBA" id="ARBA00004785"/>
    </source>
</evidence>
<keyword evidence="10 14" id="KW-0408">Iron</keyword>
<feature type="binding site" evidence="15">
    <location>
        <position position="125"/>
    </location>
    <ligand>
        <name>S-adenosyl-L-methionine</name>
        <dbReference type="ChEBI" id="CHEBI:59789"/>
        <label>1</label>
    </ligand>
</feature>
<dbReference type="InterPro" id="IPR004558">
    <property type="entry name" value="Coprogen_oxidase_HemN"/>
</dbReference>
<feature type="binding site" evidence="15">
    <location>
        <begin position="80"/>
        <end position="82"/>
    </location>
    <ligand>
        <name>S-adenosyl-L-methionine</name>
        <dbReference type="ChEBI" id="CHEBI:59789"/>
        <label>2</label>
    </ligand>
</feature>
<sequence length="473" mass="53276">MSNSTSSSNSHHQTPQAWDAGTIRRYDVNEPRYTSYPTALSFHSSFAATDFATALARSNVDGKPLSIYVHIPFCRENCFYCACNKIVTRNTQLADPYLNRLEQEMRLVTSHLDTSRPVTQLYWGGGTPTFLTLDQMSDLIDRLDDQFGLSGDRSRDYAIEIDPRAANVLTLRHLQALGFNRVSLGVQDLDLRVQQAINRVQPRVLTENLIEEARRLGFRSLNLDLIYGLPYQTRDSFAETLEQVIAMAPARLSIFNYAHLPERFVSQQHIETAALPSAEEKLAILRTTIVMLEEAGYVHIGMDHFALPSDSLAVAQRMGTLRRNFQGYSSHGNTDLIGLGVSAISDVDDIYAQNSTDLTCYETTIDTGELATARGLRLTFDDRVRRHAIERLMCDMTLDLDALSQTFDIDAPRYLAGALERLSDAKRDGLIERYGNRLIVTPVGRLLIRYLAMAFDAHLTDQQSLDDSRILWP</sequence>
<dbReference type="InterPro" id="IPR007197">
    <property type="entry name" value="rSAM"/>
</dbReference>
<feature type="binding site" evidence="15">
    <location>
        <position position="68"/>
    </location>
    <ligand>
        <name>S-adenosyl-L-methionine</name>
        <dbReference type="ChEBI" id="CHEBI:59789"/>
        <label>1</label>
    </ligand>
</feature>
<feature type="binding site" evidence="15">
    <location>
        <position position="344"/>
    </location>
    <ligand>
        <name>S-adenosyl-L-methionine</name>
        <dbReference type="ChEBI" id="CHEBI:59789"/>
        <label>1</label>
    </ligand>
</feature>
<dbReference type="PATRIC" id="fig|1121939.11.peg.1404"/>
<keyword evidence="7 14" id="KW-0949">S-adenosyl-L-methionine</keyword>
<evidence type="ECO:0000256" key="10">
    <source>
        <dbReference type="ARBA" id="ARBA00023004"/>
    </source>
</evidence>
<dbReference type="SFLD" id="SFLDG01065">
    <property type="entry name" value="anaerobic_coproporphyrinogen-I"/>
    <property type="match status" value="1"/>
</dbReference>
<dbReference type="Proteomes" id="UP000014463">
    <property type="component" value="Unassembled WGS sequence"/>
</dbReference>
<dbReference type="PANTHER" id="PTHR13932:SF6">
    <property type="entry name" value="OXYGEN-INDEPENDENT COPROPORPHYRINOGEN III OXIDASE"/>
    <property type="match status" value="1"/>
</dbReference>
<keyword evidence="12 14" id="KW-0627">Porphyrin biosynthesis</keyword>
<dbReference type="RefSeq" id="WP_016415903.1">
    <property type="nucleotide sequence ID" value="NZ_AUAB01000013.1"/>
</dbReference>
<feature type="domain" description="Radical SAM core" evidence="17">
    <location>
        <begin position="59"/>
        <end position="295"/>
    </location>
</feature>
<comment type="pathway">
    <text evidence="2 14">Porphyrin-containing compound metabolism; protoporphyrin-IX biosynthesis; protoporphyrinogen-IX from coproporphyrinogen-III (AdoMet route): step 1/1.</text>
</comment>
<comment type="cofactor">
    <cofactor evidence="14 16">
        <name>[4Fe-4S] cluster</name>
        <dbReference type="ChEBI" id="CHEBI:49883"/>
    </cofactor>
    <text evidence="14 16">Binds 1 [4Fe-4S] cluster. The cluster is coordinated with 3 cysteines and an exchangeable S-adenosyl-L-methionine.</text>
</comment>
<dbReference type="GO" id="GO:0006782">
    <property type="term" value="P:protoporphyrinogen IX biosynthetic process"/>
    <property type="evidence" value="ECO:0007669"/>
    <property type="project" value="UniProtKB-UniPathway"/>
</dbReference>
<evidence type="ECO:0000259" key="17">
    <source>
        <dbReference type="PROSITE" id="PS51918"/>
    </source>
</evidence>
<keyword evidence="5 14" id="KW-0004">4Fe-4S</keyword>
<feature type="binding site" evidence="15">
    <location>
        <position position="160"/>
    </location>
    <ligand>
        <name>S-adenosyl-L-methionine</name>
        <dbReference type="ChEBI" id="CHEBI:59789"/>
        <label>1</label>
    </ligand>
</feature>
<dbReference type="InterPro" id="IPR058240">
    <property type="entry name" value="rSAM_sf"/>
</dbReference>
<dbReference type="InterPro" id="IPR010723">
    <property type="entry name" value="HemN_C"/>
</dbReference>
<evidence type="ECO:0000313" key="18">
    <source>
        <dbReference type="EMBL" id="EPC02981.1"/>
    </source>
</evidence>
<dbReference type="SUPFAM" id="SSF102114">
    <property type="entry name" value="Radical SAM enzymes"/>
    <property type="match status" value="1"/>
</dbReference>
<dbReference type="PROSITE" id="PS51918">
    <property type="entry name" value="RADICAL_SAM"/>
    <property type="match status" value="1"/>
</dbReference>
<evidence type="ECO:0000256" key="6">
    <source>
        <dbReference type="ARBA" id="ARBA00022490"/>
    </source>
</evidence>